<feature type="transmembrane region" description="Helical" evidence="5">
    <location>
        <begin position="69"/>
        <end position="91"/>
    </location>
</feature>
<protein>
    <submittedName>
        <fullName evidence="7">Ca2+:H+ antiporter</fullName>
    </submittedName>
</protein>
<dbReference type="OrthoDB" id="9787814at2"/>
<dbReference type="InterPro" id="IPR052946">
    <property type="entry name" value="Alkaline_pH_Ca-Antiporter"/>
</dbReference>
<keyword evidence="4 5" id="KW-0472">Membrane</keyword>
<evidence type="ECO:0000259" key="6">
    <source>
        <dbReference type="Pfam" id="PF01699"/>
    </source>
</evidence>
<reference evidence="7 8" key="1">
    <citation type="submission" date="2019-03" db="EMBL/GenBank/DDBJ databases">
        <title>Genomic Encyclopedia of Type Strains, Phase IV (KMG-IV): sequencing the most valuable type-strain genomes for metagenomic binning, comparative biology and taxonomic classification.</title>
        <authorList>
            <person name="Goeker M."/>
        </authorList>
    </citation>
    <scope>NUCLEOTIDE SEQUENCE [LARGE SCALE GENOMIC DNA]</scope>
    <source>
        <strain evidence="7 8">DSM 19345</strain>
    </source>
</reference>
<feature type="domain" description="Sodium/calcium exchanger membrane region" evidence="6">
    <location>
        <begin position="37"/>
        <end position="190"/>
    </location>
</feature>
<evidence type="ECO:0000256" key="1">
    <source>
        <dbReference type="ARBA" id="ARBA00004141"/>
    </source>
</evidence>
<sequence>MLATLRRELQVPVGWISVGLLLLLGERIVAAGPILEFVLFAILFPIILWGAFTVVRHAEEIAHRLGEPYGTLVLTMAVTVIEVSFIIVVMLDGPDKNTLARDTVFAVLMITLNGVAGLCILLGGLRHSQQVYNLEGARAFLAVIMPVSMIALVLPNFTTSTAGPTLSSLQAGVFAVLILLLYIVFLGIQTIRHAGFFRDPAANEPGGDAEFDEEPEFAEHETRAAAARSTGYHVLLLLLAILPVIVLTEQLAHIVQDGIRAAGAPMALGGVVVAILVLSPESMGALKAAVANRLQRSVNIALGSALATIGLTIPSVLAASLYLGIHVTLGLPGEETMLLILTLITCMLTFGGGRTNVLQGAVHLVLFAVYVLLLFDP</sequence>
<feature type="transmembrane region" description="Helical" evidence="5">
    <location>
        <begin position="37"/>
        <end position="57"/>
    </location>
</feature>
<dbReference type="AlphaFoldDB" id="A0A4R3ML36"/>
<feature type="transmembrane region" description="Helical" evidence="5">
    <location>
        <begin position="103"/>
        <end position="125"/>
    </location>
</feature>
<feature type="transmembrane region" description="Helical" evidence="5">
    <location>
        <begin position="357"/>
        <end position="375"/>
    </location>
</feature>
<keyword evidence="3 5" id="KW-1133">Transmembrane helix</keyword>
<evidence type="ECO:0000256" key="3">
    <source>
        <dbReference type="ARBA" id="ARBA00022989"/>
    </source>
</evidence>
<comment type="subcellular location">
    <subcellularLocation>
        <location evidence="1">Membrane</location>
        <topology evidence="1">Multi-pass membrane protein</topology>
    </subcellularLocation>
</comment>
<feature type="transmembrane region" description="Helical" evidence="5">
    <location>
        <begin position="232"/>
        <end position="252"/>
    </location>
</feature>
<dbReference type="InterPro" id="IPR004837">
    <property type="entry name" value="NaCa_Exmemb"/>
</dbReference>
<feature type="transmembrane region" description="Helical" evidence="5">
    <location>
        <begin position="12"/>
        <end position="31"/>
    </location>
</feature>
<feature type="domain" description="Sodium/calcium exchanger membrane region" evidence="6">
    <location>
        <begin position="233"/>
        <end position="374"/>
    </location>
</feature>
<proteinExistence type="predicted"/>
<feature type="transmembrane region" description="Helical" evidence="5">
    <location>
        <begin position="331"/>
        <end position="350"/>
    </location>
</feature>
<feature type="transmembrane region" description="Helical" evidence="5">
    <location>
        <begin position="300"/>
        <end position="325"/>
    </location>
</feature>
<comment type="caution">
    <text evidence="7">The sequence shown here is derived from an EMBL/GenBank/DDBJ whole genome shotgun (WGS) entry which is preliminary data.</text>
</comment>
<accession>A0A4R3ML36</accession>
<name>A0A4R3ML36_9HYPH</name>
<feature type="transmembrane region" description="Helical" evidence="5">
    <location>
        <begin position="137"/>
        <end position="157"/>
    </location>
</feature>
<evidence type="ECO:0000313" key="7">
    <source>
        <dbReference type="EMBL" id="TCT13488.1"/>
    </source>
</evidence>
<dbReference type="PANTHER" id="PTHR37958">
    <property type="entry name" value="SODIUM-POTASSIUM/PROTON ANTIPORTER CHAA"/>
    <property type="match status" value="1"/>
</dbReference>
<dbReference type="EMBL" id="SMAK01000001">
    <property type="protein sequence ID" value="TCT13488.1"/>
    <property type="molecule type" value="Genomic_DNA"/>
</dbReference>
<evidence type="ECO:0000256" key="2">
    <source>
        <dbReference type="ARBA" id="ARBA00022692"/>
    </source>
</evidence>
<feature type="transmembrane region" description="Helical" evidence="5">
    <location>
        <begin position="258"/>
        <end position="279"/>
    </location>
</feature>
<evidence type="ECO:0000256" key="5">
    <source>
        <dbReference type="SAM" id="Phobius"/>
    </source>
</evidence>
<dbReference type="Pfam" id="PF01699">
    <property type="entry name" value="Na_Ca_ex"/>
    <property type="match status" value="2"/>
</dbReference>
<dbReference type="Proteomes" id="UP000295678">
    <property type="component" value="Unassembled WGS sequence"/>
</dbReference>
<keyword evidence="8" id="KW-1185">Reference proteome</keyword>
<dbReference type="PANTHER" id="PTHR37958:SF1">
    <property type="entry name" value="SODIUM-POTASSIUM_PROTON ANTIPORTER CHAA"/>
    <property type="match status" value="1"/>
</dbReference>
<feature type="transmembrane region" description="Helical" evidence="5">
    <location>
        <begin position="169"/>
        <end position="188"/>
    </location>
</feature>
<dbReference type="RefSeq" id="WP_132804872.1">
    <property type="nucleotide sequence ID" value="NZ_SMAK01000001.1"/>
</dbReference>
<evidence type="ECO:0000313" key="8">
    <source>
        <dbReference type="Proteomes" id="UP000295678"/>
    </source>
</evidence>
<keyword evidence="2 5" id="KW-0812">Transmembrane</keyword>
<dbReference type="GO" id="GO:0015385">
    <property type="term" value="F:sodium:proton antiporter activity"/>
    <property type="evidence" value="ECO:0007669"/>
    <property type="project" value="TreeGrafter"/>
</dbReference>
<gene>
    <name evidence="7" type="ORF">EDC22_101355</name>
</gene>
<dbReference type="GO" id="GO:0015386">
    <property type="term" value="F:potassium:proton antiporter activity"/>
    <property type="evidence" value="ECO:0007669"/>
    <property type="project" value="TreeGrafter"/>
</dbReference>
<organism evidence="7 8">
    <name type="scientific">Tepidamorphus gemmatus</name>
    <dbReference type="NCBI Taxonomy" id="747076"/>
    <lineage>
        <taxon>Bacteria</taxon>
        <taxon>Pseudomonadati</taxon>
        <taxon>Pseudomonadota</taxon>
        <taxon>Alphaproteobacteria</taxon>
        <taxon>Hyphomicrobiales</taxon>
        <taxon>Tepidamorphaceae</taxon>
        <taxon>Tepidamorphus</taxon>
    </lineage>
</organism>
<evidence type="ECO:0000256" key="4">
    <source>
        <dbReference type="ARBA" id="ARBA00023136"/>
    </source>
</evidence>
<dbReference type="GO" id="GO:0005886">
    <property type="term" value="C:plasma membrane"/>
    <property type="evidence" value="ECO:0007669"/>
    <property type="project" value="TreeGrafter"/>
</dbReference>